<dbReference type="InterPro" id="IPR026838">
    <property type="entry name" value="YheC/D"/>
</dbReference>
<organism evidence="1 2">
    <name type="scientific">Bacillus sonorensis</name>
    <dbReference type="NCBI Taxonomy" id="119858"/>
    <lineage>
        <taxon>Bacteria</taxon>
        <taxon>Bacillati</taxon>
        <taxon>Bacillota</taxon>
        <taxon>Bacilli</taxon>
        <taxon>Bacillales</taxon>
        <taxon>Bacillaceae</taxon>
        <taxon>Bacillus</taxon>
    </lineage>
</organism>
<reference evidence="1 2" key="1">
    <citation type="submission" date="2017-06" db="EMBL/GenBank/DDBJ databases">
        <title>Genome sequence of Bacillus sonorensis strain SRCM101395.</title>
        <authorList>
            <person name="Cho S.H."/>
        </authorList>
    </citation>
    <scope>NUCLEOTIDE SEQUENCE [LARGE SCALE GENOMIC DNA]</scope>
    <source>
        <strain evidence="1 2">SRCM101395</strain>
    </source>
</reference>
<accession>A0ABN5ALF4</accession>
<dbReference type="GeneID" id="92852271"/>
<evidence type="ECO:0000313" key="2">
    <source>
        <dbReference type="Proteomes" id="UP000196877"/>
    </source>
</evidence>
<gene>
    <name evidence="1" type="ORF">S101395_03778</name>
</gene>
<dbReference type="RefSeq" id="WP_006636662.1">
    <property type="nucleotide sequence ID" value="NZ_BORD01000002.1"/>
</dbReference>
<dbReference type="Proteomes" id="UP000196877">
    <property type="component" value="Chromosome"/>
</dbReference>
<proteinExistence type="predicted"/>
<sequence>MNGKTLTVGIHPNSENTVLLPASYKQEGLLYAAFGTSVERCHISFDSSLKKTVLLSENLYKNLRIPYRGKAALLFHDNTVYIGPLIGIFTAGFTKSALEPVRGRSLFFSKLLTMDLPAGGYCYLFGAHQIQWEDGTVNGFIFRENGWEEATVPLPNVVYDRLPNRKAEDEAILQETKARLMNEYRIPWFNPGFFNKWDIYESLRQDERTKLLLPNSVLQPSAKIIEDMVGHYGTVYIKPANGSLGNGIYQLSRREENGLTARNAKGEASFPSSDAFLDELQNLQKETPYIAQQGIELIRVNDHPADFRVHTNKNRLGKWTVTAIAVKIAEKNGITTHISSGGIVKTLAEVYDDPRQRLHIVQKLAKTALLISSVLDEKLEGFIGEIGLDLGMDRSERIWMFEANSRPGRGIFAHPGLTSVSRLTKRRNFEYASYLTEQSILFPETLWKSP</sequence>
<dbReference type="SUPFAM" id="SSF56059">
    <property type="entry name" value="Glutathione synthetase ATP-binding domain-like"/>
    <property type="match status" value="1"/>
</dbReference>
<dbReference type="Pfam" id="PF14398">
    <property type="entry name" value="ATPgrasp_YheCD"/>
    <property type="match status" value="1"/>
</dbReference>
<evidence type="ECO:0000313" key="1">
    <source>
        <dbReference type="EMBL" id="ASB90284.1"/>
    </source>
</evidence>
<name>A0ABN5ALF4_9BACI</name>
<dbReference type="EMBL" id="CP021920">
    <property type="protein sequence ID" value="ASB90284.1"/>
    <property type="molecule type" value="Genomic_DNA"/>
</dbReference>
<keyword evidence="2" id="KW-1185">Reference proteome</keyword>
<protein>
    <submittedName>
        <fullName evidence="1">Endospore coat-associated protein YheD</fullName>
    </submittedName>
</protein>